<dbReference type="AlphaFoldDB" id="M2R6D2"/>
<feature type="region of interest" description="Disordered" evidence="1">
    <location>
        <begin position="644"/>
        <end position="688"/>
    </location>
</feature>
<dbReference type="HOGENOM" id="CLU_400069_0_0_1"/>
<evidence type="ECO:0000256" key="2">
    <source>
        <dbReference type="SAM" id="SignalP"/>
    </source>
</evidence>
<reference evidence="3 4" key="1">
    <citation type="journal article" date="2012" name="Proc. Natl. Acad. Sci. U.S.A.">
        <title>Comparative genomics of Ceriporiopsis subvermispora and Phanerochaete chrysosporium provide insight into selective ligninolysis.</title>
        <authorList>
            <person name="Fernandez-Fueyo E."/>
            <person name="Ruiz-Duenas F.J."/>
            <person name="Ferreira P."/>
            <person name="Floudas D."/>
            <person name="Hibbett D.S."/>
            <person name="Canessa P."/>
            <person name="Larrondo L.F."/>
            <person name="James T.Y."/>
            <person name="Seelenfreund D."/>
            <person name="Lobos S."/>
            <person name="Polanco R."/>
            <person name="Tello M."/>
            <person name="Honda Y."/>
            <person name="Watanabe T."/>
            <person name="Watanabe T."/>
            <person name="Ryu J.S."/>
            <person name="Kubicek C.P."/>
            <person name="Schmoll M."/>
            <person name="Gaskell J."/>
            <person name="Hammel K.E."/>
            <person name="St John F.J."/>
            <person name="Vanden Wymelenberg A."/>
            <person name="Sabat G."/>
            <person name="Splinter BonDurant S."/>
            <person name="Syed K."/>
            <person name="Yadav J.S."/>
            <person name="Doddapaneni H."/>
            <person name="Subramanian V."/>
            <person name="Lavin J.L."/>
            <person name="Oguiza J.A."/>
            <person name="Perez G."/>
            <person name="Pisabarro A.G."/>
            <person name="Ramirez L."/>
            <person name="Santoyo F."/>
            <person name="Master E."/>
            <person name="Coutinho P.M."/>
            <person name="Henrissat B."/>
            <person name="Lombard V."/>
            <person name="Magnuson J.K."/>
            <person name="Kuees U."/>
            <person name="Hori C."/>
            <person name="Igarashi K."/>
            <person name="Samejima M."/>
            <person name="Held B.W."/>
            <person name="Barry K.W."/>
            <person name="LaButti K.M."/>
            <person name="Lapidus A."/>
            <person name="Lindquist E.A."/>
            <person name="Lucas S.M."/>
            <person name="Riley R."/>
            <person name="Salamov A.A."/>
            <person name="Hoffmeister D."/>
            <person name="Schwenk D."/>
            <person name="Hadar Y."/>
            <person name="Yarden O."/>
            <person name="de Vries R.P."/>
            <person name="Wiebenga A."/>
            <person name="Stenlid J."/>
            <person name="Eastwood D."/>
            <person name="Grigoriev I.V."/>
            <person name="Berka R.M."/>
            <person name="Blanchette R.A."/>
            <person name="Kersten P."/>
            <person name="Martinez A.T."/>
            <person name="Vicuna R."/>
            <person name="Cullen D."/>
        </authorList>
    </citation>
    <scope>NUCLEOTIDE SEQUENCE [LARGE SCALE GENOMIC DNA]</scope>
    <source>
        <strain evidence="3 4">B</strain>
    </source>
</reference>
<feature type="chain" id="PRO_5004024294" evidence="2">
    <location>
        <begin position="27"/>
        <end position="688"/>
    </location>
</feature>
<dbReference type="EMBL" id="KB445805">
    <property type="protein sequence ID" value="EMD33727.1"/>
    <property type="molecule type" value="Genomic_DNA"/>
</dbReference>
<protein>
    <submittedName>
        <fullName evidence="3">Uncharacterized protein</fullName>
    </submittedName>
</protein>
<accession>M2R6D2</accession>
<gene>
    <name evidence="3" type="ORF">CERSUDRAFT_98281</name>
</gene>
<dbReference type="Proteomes" id="UP000016930">
    <property type="component" value="Unassembled WGS sequence"/>
</dbReference>
<evidence type="ECO:0000313" key="4">
    <source>
        <dbReference type="Proteomes" id="UP000016930"/>
    </source>
</evidence>
<evidence type="ECO:0000313" key="3">
    <source>
        <dbReference type="EMBL" id="EMD33727.1"/>
    </source>
</evidence>
<sequence>MLLLQFALSSACAFFSLFLSYPFCRQYPGYQIFPTLEAAANKVGDAFTDMVVYTGLPSFGTPSLQDVFLAASDHFIRPMAYEELPFLRPIDFRHHPSESRVRRLPHSTSDTTTTTIAATMTAAMTVSTQEPSVLASACPEWWEIETVLPPFRHSIPPLSADLIVYFPPTDPWPAVKFGVISALVSILFTAIHEIEKIVNDMREPSAPLLQKKRSKRQGSRSLSSSVSLNSCAGALVKYHGVYHTPDIRWSVCPSSYELELPSDVAQVVEAYISVPPALPADLVCRPSTTPSLGLFLPHSVCLRITFNSWTTPKPLRSPKLVLPLTWPEPSASHANAISTPTARSCPLVSCTAPRTKKTSERMDSTLELLAVFLEVMMSGLPWWVSWTSFAVTLSQQHMQQVDTLDSLKSMPKPSNYLRFLAFGPSMFLSQDPIAIAVWRANGLFGPSSFLKVSSGTPSGIHLRLFWNWVSGALMATSLSSRILLKPSVLWREHGRTFLISRVHASVIRTARLVGPRLEDGSLTASDDMIIELEDSSSVSSFSGDDPITRPPNTVVLASLSMDTPPPSFEALDFTLSSPLGSPDASSSPLESPIAPTIHRNISWVPMHPPSPPSSTPSSSFPSISTYSTFDAVRILLPPSPTLSVSSVCTASDAGSTSHPSRSTRRRPMVNSGLFQASLDGLGKRSRRS</sequence>
<evidence type="ECO:0000256" key="1">
    <source>
        <dbReference type="SAM" id="MobiDB-lite"/>
    </source>
</evidence>
<keyword evidence="4" id="KW-1185">Reference proteome</keyword>
<organism evidence="3 4">
    <name type="scientific">Ceriporiopsis subvermispora (strain B)</name>
    <name type="common">White-rot fungus</name>
    <name type="synonym">Gelatoporia subvermispora</name>
    <dbReference type="NCBI Taxonomy" id="914234"/>
    <lineage>
        <taxon>Eukaryota</taxon>
        <taxon>Fungi</taxon>
        <taxon>Dikarya</taxon>
        <taxon>Basidiomycota</taxon>
        <taxon>Agaricomycotina</taxon>
        <taxon>Agaricomycetes</taxon>
        <taxon>Polyporales</taxon>
        <taxon>Gelatoporiaceae</taxon>
        <taxon>Gelatoporia</taxon>
    </lineage>
</organism>
<keyword evidence="2" id="KW-0732">Signal</keyword>
<feature type="signal peptide" evidence="2">
    <location>
        <begin position="1"/>
        <end position="26"/>
    </location>
</feature>
<proteinExistence type="predicted"/>
<feature type="region of interest" description="Disordered" evidence="1">
    <location>
        <begin position="602"/>
        <end position="621"/>
    </location>
</feature>
<name>M2R6D2_CERS8</name>